<evidence type="ECO:0000259" key="1">
    <source>
        <dbReference type="PROSITE" id="PS51704"/>
    </source>
</evidence>
<dbReference type="EMBL" id="BAABCP010000002">
    <property type="protein sequence ID" value="GAA3946165.1"/>
    <property type="molecule type" value="Genomic_DNA"/>
</dbReference>
<dbReference type="SUPFAM" id="SSF51695">
    <property type="entry name" value="PLC-like phosphodiesterases"/>
    <property type="match status" value="1"/>
</dbReference>
<dbReference type="PANTHER" id="PTHR43805:SF1">
    <property type="entry name" value="GP-PDE DOMAIN-CONTAINING PROTEIN"/>
    <property type="match status" value="1"/>
</dbReference>
<dbReference type="Pfam" id="PF03009">
    <property type="entry name" value="GDPD"/>
    <property type="match status" value="1"/>
</dbReference>
<proteinExistence type="predicted"/>
<comment type="caution">
    <text evidence="2">The sequence shown here is derived from an EMBL/GenBank/DDBJ whole genome shotgun (WGS) entry which is preliminary data.</text>
</comment>
<reference evidence="3" key="1">
    <citation type="journal article" date="2019" name="Int. J. Syst. Evol. Microbiol.">
        <title>The Global Catalogue of Microorganisms (GCM) 10K type strain sequencing project: providing services to taxonomists for standard genome sequencing and annotation.</title>
        <authorList>
            <consortium name="The Broad Institute Genomics Platform"/>
            <consortium name="The Broad Institute Genome Sequencing Center for Infectious Disease"/>
            <person name="Wu L."/>
            <person name="Ma J."/>
        </authorList>
    </citation>
    <scope>NUCLEOTIDE SEQUENCE [LARGE SCALE GENOMIC DNA]</scope>
    <source>
        <strain evidence="3">JCM 17024</strain>
    </source>
</reference>
<gene>
    <name evidence="2" type="ORF">GCM10022383_24920</name>
</gene>
<organism evidence="2 3">
    <name type="scientific">Microbacterium soli</name>
    <dbReference type="NCBI Taxonomy" id="446075"/>
    <lineage>
        <taxon>Bacteria</taxon>
        <taxon>Bacillati</taxon>
        <taxon>Actinomycetota</taxon>
        <taxon>Actinomycetes</taxon>
        <taxon>Micrococcales</taxon>
        <taxon>Microbacteriaceae</taxon>
        <taxon>Microbacterium</taxon>
    </lineage>
</organism>
<sequence>MTHPYFAGARHPRVLAHRGLLPESSADSSLWENTAGAFAAAHAAGVEYIETDCRATADGDAVLLHDPTLQRLAGDERAVAEVRTAELSRMFEDHGGLLTVADALDAFPEIRFNIDVKAAEAAEPTGRAVAAHAHRVLITSFSERNRTAALESAAYAGAALRPATAPGRSAIIRLRLLSGLRLPSARVLKGIDAIQVPERHAGVQVFTPVLVRAAHRAGVEVHVWTVDDPDAMRGLIDAGADGIVTNRADLALSTI</sequence>
<dbReference type="RefSeq" id="WP_344820028.1">
    <property type="nucleotide sequence ID" value="NZ_BAABCP010000002.1"/>
</dbReference>
<dbReference type="PROSITE" id="PS51704">
    <property type="entry name" value="GP_PDE"/>
    <property type="match status" value="1"/>
</dbReference>
<accession>A0ABP7NGG5</accession>
<evidence type="ECO:0000313" key="3">
    <source>
        <dbReference type="Proteomes" id="UP001501591"/>
    </source>
</evidence>
<dbReference type="Proteomes" id="UP001501591">
    <property type="component" value="Unassembled WGS sequence"/>
</dbReference>
<dbReference type="InterPro" id="IPR017946">
    <property type="entry name" value="PLC-like_Pdiesterase_TIM-brl"/>
</dbReference>
<dbReference type="PANTHER" id="PTHR43805">
    <property type="entry name" value="GLYCEROPHOSPHORYL DIESTER PHOSPHODIESTERASE"/>
    <property type="match status" value="1"/>
</dbReference>
<evidence type="ECO:0000313" key="2">
    <source>
        <dbReference type="EMBL" id="GAA3946165.1"/>
    </source>
</evidence>
<keyword evidence="3" id="KW-1185">Reference proteome</keyword>
<dbReference type="InterPro" id="IPR030395">
    <property type="entry name" value="GP_PDE_dom"/>
</dbReference>
<name>A0ABP7NGG5_9MICO</name>
<dbReference type="Gene3D" id="3.20.20.190">
    <property type="entry name" value="Phosphatidylinositol (PI) phosphodiesterase"/>
    <property type="match status" value="1"/>
</dbReference>
<protein>
    <submittedName>
        <fullName evidence="2">Glycerophosphodiester phosphodiesterase</fullName>
    </submittedName>
</protein>
<feature type="domain" description="GP-PDE" evidence="1">
    <location>
        <begin position="12"/>
        <end position="255"/>
    </location>
</feature>